<evidence type="ECO:0000256" key="2">
    <source>
        <dbReference type="ARBA" id="ARBA00022896"/>
    </source>
</evidence>
<reference evidence="6" key="1">
    <citation type="journal article" date="2023" name="Science">
        <title>Elucidation of the pathway for biosynthesis of saponin adjuvants from the soapbark tree.</title>
        <authorList>
            <person name="Reed J."/>
            <person name="Orme A."/>
            <person name="El-Demerdash A."/>
            <person name="Owen C."/>
            <person name="Martin L.B.B."/>
            <person name="Misra R.C."/>
            <person name="Kikuchi S."/>
            <person name="Rejzek M."/>
            <person name="Martin A.C."/>
            <person name="Harkess A."/>
            <person name="Leebens-Mack J."/>
            <person name="Louveau T."/>
            <person name="Stephenson M.J."/>
            <person name="Osbourn A."/>
        </authorList>
    </citation>
    <scope>NUCLEOTIDE SEQUENCE</scope>
    <source>
        <strain evidence="6">S10</strain>
    </source>
</reference>
<dbReference type="Proteomes" id="UP001163823">
    <property type="component" value="Chromosome 6"/>
</dbReference>
<dbReference type="InterPro" id="IPR005123">
    <property type="entry name" value="Oxoglu/Fe-dep_dioxygenase_dom"/>
</dbReference>
<dbReference type="SUPFAM" id="SSF51197">
    <property type="entry name" value="Clavaminate synthase-like"/>
    <property type="match status" value="1"/>
</dbReference>
<dbReference type="InterPro" id="IPR027443">
    <property type="entry name" value="IPNS-like_sf"/>
</dbReference>
<dbReference type="InterPro" id="IPR050295">
    <property type="entry name" value="Plant_2OG-oxidoreductases"/>
</dbReference>
<dbReference type="PROSITE" id="PS51471">
    <property type="entry name" value="FE2OG_OXY"/>
    <property type="match status" value="1"/>
</dbReference>
<dbReference type="Pfam" id="PF03171">
    <property type="entry name" value="2OG-FeII_Oxy"/>
    <property type="match status" value="1"/>
</dbReference>
<dbReference type="GO" id="GO:0046872">
    <property type="term" value="F:metal ion binding"/>
    <property type="evidence" value="ECO:0007669"/>
    <property type="project" value="UniProtKB-KW"/>
</dbReference>
<sequence>MAEKSSLLTKNPFEPNSFTSLDQTNDSFLINHHQCADSDDEVIPTIDYLMLFSDGQDQQFKALQYLGQLVNHNISDHVFEDIFKGISDFFALTNLEERMVYEKKSHTDMMRWGLRSSSEENREYFKVIAHLHQHFPSKPSNFCKILEEYLKEIRGIVLGLARAVSKTLGFEECYIEKALNLKSGFDVSAMNLYPPNYKSNDRIGLPEHTDPGFCVTLVQDVNGSLQVLSHQGKWINVYFPHNAILIQLGDHLEILTNGKYKSHIHRVIVDNNKMKRISVATLHGPSLDTFVSPAPEFVDEADHPVAYIGMTYKESLDANGGDEIDVQSSMEKISL</sequence>
<keyword evidence="4" id="KW-0560">Oxidoreductase</keyword>
<evidence type="ECO:0000313" key="7">
    <source>
        <dbReference type="Proteomes" id="UP001163823"/>
    </source>
</evidence>
<name>A0AAD7LWP4_QUISA</name>
<organism evidence="6 7">
    <name type="scientific">Quillaja saponaria</name>
    <name type="common">Soap bark tree</name>
    <dbReference type="NCBI Taxonomy" id="32244"/>
    <lineage>
        <taxon>Eukaryota</taxon>
        <taxon>Viridiplantae</taxon>
        <taxon>Streptophyta</taxon>
        <taxon>Embryophyta</taxon>
        <taxon>Tracheophyta</taxon>
        <taxon>Spermatophyta</taxon>
        <taxon>Magnoliopsida</taxon>
        <taxon>eudicotyledons</taxon>
        <taxon>Gunneridae</taxon>
        <taxon>Pentapetalae</taxon>
        <taxon>rosids</taxon>
        <taxon>fabids</taxon>
        <taxon>Fabales</taxon>
        <taxon>Quillajaceae</taxon>
        <taxon>Quillaja</taxon>
    </lineage>
</organism>
<evidence type="ECO:0000256" key="3">
    <source>
        <dbReference type="ARBA" id="ARBA00023004"/>
    </source>
</evidence>
<feature type="domain" description="Fe2OG dioxygenase" evidence="5">
    <location>
        <begin position="184"/>
        <end position="285"/>
    </location>
</feature>
<dbReference type="AlphaFoldDB" id="A0AAD7LWP4"/>
<evidence type="ECO:0000313" key="6">
    <source>
        <dbReference type="EMBL" id="KAJ7965463.1"/>
    </source>
</evidence>
<comment type="caution">
    <text evidence="6">The sequence shown here is derived from an EMBL/GenBank/DDBJ whole genome shotgun (WGS) entry which is preliminary data.</text>
</comment>
<evidence type="ECO:0000259" key="5">
    <source>
        <dbReference type="PROSITE" id="PS51471"/>
    </source>
</evidence>
<dbReference type="EMBL" id="JARAOO010000006">
    <property type="protein sequence ID" value="KAJ7965463.1"/>
    <property type="molecule type" value="Genomic_DNA"/>
</dbReference>
<comment type="similarity">
    <text evidence="4">Belongs to the iron/ascorbate-dependent oxidoreductase family.</text>
</comment>
<gene>
    <name evidence="6" type="ORF">O6P43_015098</name>
</gene>
<dbReference type="GO" id="GO:0016491">
    <property type="term" value="F:oxidoreductase activity"/>
    <property type="evidence" value="ECO:0007669"/>
    <property type="project" value="UniProtKB-KW"/>
</dbReference>
<dbReference type="Gene3D" id="2.60.120.330">
    <property type="entry name" value="B-lactam Antibiotic, Isopenicillin N Synthase, Chain"/>
    <property type="match status" value="1"/>
</dbReference>
<accession>A0AAD7LWP4</accession>
<keyword evidence="1 4" id="KW-0479">Metal-binding</keyword>
<proteinExistence type="inferred from homology"/>
<dbReference type="KEGG" id="qsa:O6P43_015098"/>
<keyword evidence="3 4" id="KW-0408">Iron</keyword>
<keyword evidence="2" id="KW-0847">Vitamin C</keyword>
<protein>
    <submittedName>
        <fullName evidence="6">2-oxoglutarate and Fe(II)-dependent oxygenase superfamily protein</fullName>
    </submittedName>
</protein>
<dbReference type="GO" id="GO:0031418">
    <property type="term" value="F:L-ascorbic acid binding"/>
    <property type="evidence" value="ECO:0007669"/>
    <property type="project" value="UniProtKB-KW"/>
</dbReference>
<dbReference type="InterPro" id="IPR044861">
    <property type="entry name" value="IPNS-like_FE2OG_OXY"/>
</dbReference>
<keyword evidence="7" id="KW-1185">Reference proteome</keyword>
<evidence type="ECO:0000256" key="4">
    <source>
        <dbReference type="RuleBase" id="RU003682"/>
    </source>
</evidence>
<evidence type="ECO:0000256" key="1">
    <source>
        <dbReference type="ARBA" id="ARBA00022723"/>
    </source>
</evidence>
<dbReference type="PANTHER" id="PTHR47991">
    <property type="entry name" value="OXOGLUTARATE/IRON-DEPENDENT DIOXYGENASE"/>
    <property type="match status" value="1"/>
</dbReference>